<dbReference type="NCBIfam" id="TIGR00751">
    <property type="entry name" value="menA"/>
    <property type="match status" value="1"/>
</dbReference>
<feature type="region of interest" description="Disordered" evidence="10">
    <location>
        <begin position="1"/>
        <end position="28"/>
    </location>
</feature>
<dbReference type="NCBIfam" id="NF004751">
    <property type="entry name" value="PRK06080.1-3"/>
    <property type="match status" value="1"/>
</dbReference>
<comment type="pathway">
    <text evidence="8">Quinol/quinone metabolism; menaquinone biosynthesis; menaquinol from 1,4-dihydroxy-2-naphthoate: step 1/2.</text>
</comment>
<protein>
    <recommendedName>
        <fullName evidence="8 9">1,4-dihydroxy-2-naphthoate octaprenyltransferase</fullName>
        <shortName evidence="8">DHNA-octaprenyltransferase</shortName>
        <ecNumber evidence="8 9">2.5.1.74</ecNumber>
    </recommendedName>
</protein>
<evidence type="ECO:0000256" key="6">
    <source>
        <dbReference type="ARBA" id="ARBA00022989"/>
    </source>
</evidence>
<proteinExistence type="inferred from homology"/>
<comment type="function">
    <text evidence="8">Conversion of 1,4-dihydroxy-2-naphthoate (DHNA) to demethylmenaquinone (DMK).</text>
</comment>
<comment type="catalytic activity">
    <reaction evidence="8">
        <text>an all-trans-polyprenyl diphosphate + 1,4-dihydroxy-2-naphthoate + H(+) = a 2-demethylmenaquinol + CO2 + diphosphate</text>
        <dbReference type="Rhea" id="RHEA:26478"/>
        <dbReference type="Rhea" id="RHEA-COMP:9563"/>
        <dbReference type="Rhea" id="RHEA-COMP:9564"/>
        <dbReference type="ChEBI" id="CHEBI:11173"/>
        <dbReference type="ChEBI" id="CHEBI:15378"/>
        <dbReference type="ChEBI" id="CHEBI:16526"/>
        <dbReference type="ChEBI" id="CHEBI:33019"/>
        <dbReference type="ChEBI" id="CHEBI:55437"/>
        <dbReference type="ChEBI" id="CHEBI:58914"/>
        <dbReference type="EC" id="2.5.1.74"/>
    </reaction>
</comment>
<comment type="subcellular location">
    <subcellularLocation>
        <location evidence="8">Cell membrane</location>
        <topology evidence="8">Multi-pass membrane protein</topology>
    </subcellularLocation>
    <subcellularLocation>
        <location evidence="1">Membrane</location>
        <topology evidence="1">Multi-pass membrane protein</topology>
    </subcellularLocation>
</comment>
<dbReference type="Proteomes" id="UP000215374">
    <property type="component" value="Chromosome 1"/>
</dbReference>
<dbReference type="Gene3D" id="1.10.357.140">
    <property type="entry name" value="UbiA prenyltransferase"/>
    <property type="match status" value="1"/>
</dbReference>
<evidence type="ECO:0000256" key="7">
    <source>
        <dbReference type="ARBA" id="ARBA00023136"/>
    </source>
</evidence>
<organism evidence="11 12">
    <name type="scientific">Corynebacterium imitans</name>
    <dbReference type="NCBI Taxonomy" id="156978"/>
    <lineage>
        <taxon>Bacteria</taxon>
        <taxon>Bacillati</taxon>
        <taxon>Actinomycetota</taxon>
        <taxon>Actinomycetes</taxon>
        <taxon>Mycobacteriales</taxon>
        <taxon>Corynebacteriaceae</taxon>
        <taxon>Corynebacterium</taxon>
    </lineage>
</organism>
<dbReference type="Pfam" id="PF01040">
    <property type="entry name" value="UbiA"/>
    <property type="match status" value="1"/>
</dbReference>
<dbReference type="InterPro" id="IPR004657">
    <property type="entry name" value="MenA"/>
</dbReference>
<feature type="compositionally biased region" description="Low complexity" evidence="10">
    <location>
        <begin position="1"/>
        <end position="19"/>
    </location>
</feature>
<evidence type="ECO:0000256" key="8">
    <source>
        <dbReference type="HAMAP-Rule" id="MF_01937"/>
    </source>
</evidence>
<evidence type="ECO:0000256" key="5">
    <source>
        <dbReference type="ARBA" id="ARBA00022692"/>
    </source>
</evidence>
<sequence>MMGGMTDTTGNGNDSAHSGSGAGSSGGSGATATFHDWWQAARPHTWANAFAPVIAGTGLAAYNGGMHLGKALLALGVAWALIVGVNFANDYSDGVRGTDDDRTGPTRITASGLARPQDVKLAAFASFFIAGVLGVILAVMSAWWLVLVGAACIAAAWFYTGGKKPYGYYGFGELAVFVFFGLVAVLGTQFTQAGWLTTEGWLVAIAVGAISASVNLANNIRDLDSDALAGKNTLAVRLGEVRARRLFTVLTLTPFAVTLLLGNSLALVAFAALPFAVSSILTVQRQRAQGKDLIPVLGMNGRAMLLWSILTAAALTVTGLQLWGSGMVVPYTTH</sequence>
<keyword evidence="3 8" id="KW-1003">Cell membrane</keyword>
<dbReference type="InterPro" id="IPR026046">
    <property type="entry name" value="UBIAD1"/>
</dbReference>
<evidence type="ECO:0000256" key="1">
    <source>
        <dbReference type="ARBA" id="ARBA00004141"/>
    </source>
</evidence>
<reference evidence="11 12" key="1">
    <citation type="submission" date="2017-06" db="EMBL/GenBank/DDBJ databases">
        <authorList>
            <consortium name="Pathogen Informatics"/>
        </authorList>
    </citation>
    <scope>NUCLEOTIDE SEQUENCE [LARGE SCALE GENOMIC DNA]</scope>
    <source>
        <strain evidence="11 12">NCTC13015</strain>
    </source>
</reference>
<keyword evidence="6 8" id="KW-1133">Transmembrane helix</keyword>
<feature type="transmembrane region" description="Helical" evidence="8">
    <location>
        <begin position="121"/>
        <end position="138"/>
    </location>
</feature>
<keyword evidence="5 8" id="KW-0812">Transmembrane</keyword>
<evidence type="ECO:0000256" key="4">
    <source>
        <dbReference type="ARBA" id="ARBA00022679"/>
    </source>
</evidence>
<feature type="transmembrane region" description="Helical" evidence="8">
    <location>
        <begin position="304"/>
        <end position="324"/>
    </location>
</feature>
<dbReference type="EMBL" id="LT906467">
    <property type="protein sequence ID" value="SNV57131.1"/>
    <property type="molecule type" value="Genomic_DNA"/>
</dbReference>
<keyword evidence="4 8" id="KW-0808">Transferase</keyword>
<keyword evidence="7 8" id="KW-0472">Membrane</keyword>
<evidence type="ECO:0000256" key="10">
    <source>
        <dbReference type="SAM" id="MobiDB-lite"/>
    </source>
</evidence>
<evidence type="ECO:0000256" key="3">
    <source>
        <dbReference type="ARBA" id="ARBA00022475"/>
    </source>
</evidence>
<dbReference type="GO" id="GO:0005886">
    <property type="term" value="C:plasma membrane"/>
    <property type="evidence" value="ECO:0007669"/>
    <property type="project" value="UniProtKB-SubCell"/>
</dbReference>
<dbReference type="PANTHER" id="PTHR13929:SF0">
    <property type="entry name" value="UBIA PRENYLTRANSFERASE DOMAIN-CONTAINING PROTEIN 1"/>
    <property type="match status" value="1"/>
</dbReference>
<dbReference type="EC" id="2.5.1.74" evidence="8 9"/>
<dbReference type="InterPro" id="IPR000537">
    <property type="entry name" value="UbiA_prenyltransferase"/>
</dbReference>
<evidence type="ECO:0000256" key="2">
    <source>
        <dbReference type="ARBA" id="ARBA00022428"/>
    </source>
</evidence>
<comment type="similarity">
    <text evidence="8">Belongs to the MenA family. Type 1 subfamily.</text>
</comment>
<dbReference type="AlphaFoldDB" id="A0A239YCZ3"/>
<feature type="transmembrane region" description="Helical" evidence="8">
    <location>
        <begin position="200"/>
        <end position="217"/>
    </location>
</feature>
<dbReference type="InterPro" id="IPR044878">
    <property type="entry name" value="UbiA_sf"/>
</dbReference>
<gene>
    <name evidence="8 11" type="primary">menA</name>
    <name evidence="11" type="ORF">SAMEA4535761_00359</name>
</gene>
<feature type="transmembrane region" description="Helical" evidence="8">
    <location>
        <begin position="71"/>
        <end position="88"/>
    </location>
</feature>
<dbReference type="GO" id="GO:0042371">
    <property type="term" value="P:vitamin K biosynthetic process"/>
    <property type="evidence" value="ECO:0007669"/>
    <property type="project" value="TreeGrafter"/>
</dbReference>
<dbReference type="GO" id="GO:0046428">
    <property type="term" value="F:1,4-dihydroxy-2-naphthoate polyprenyltransferase activity"/>
    <property type="evidence" value="ECO:0007669"/>
    <property type="project" value="UniProtKB-UniRule"/>
</dbReference>
<evidence type="ECO:0000313" key="11">
    <source>
        <dbReference type="EMBL" id="SNV57131.1"/>
    </source>
</evidence>
<feature type="transmembrane region" description="Helical" evidence="8">
    <location>
        <begin position="166"/>
        <end position="188"/>
    </location>
</feature>
<dbReference type="HAMAP" id="MF_01937">
    <property type="entry name" value="MenA_1"/>
    <property type="match status" value="1"/>
</dbReference>
<dbReference type="GO" id="GO:0009234">
    <property type="term" value="P:menaquinone biosynthetic process"/>
    <property type="evidence" value="ECO:0007669"/>
    <property type="project" value="UniProtKB-UniRule"/>
</dbReference>
<dbReference type="PANTHER" id="PTHR13929">
    <property type="entry name" value="1,4-DIHYDROXY-2-NAPHTHOATE OCTAPRENYLTRANSFERASE"/>
    <property type="match status" value="1"/>
</dbReference>
<evidence type="ECO:0000313" key="12">
    <source>
        <dbReference type="Proteomes" id="UP000215374"/>
    </source>
</evidence>
<dbReference type="UniPathway" id="UPA00079">
    <property type="reaction ID" value="UER00168"/>
</dbReference>
<evidence type="ECO:0000256" key="9">
    <source>
        <dbReference type="NCBIfam" id="TIGR00751"/>
    </source>
</evidence>
<dbReference type="CDD" id="cd13962">
    <property type="entry name" value="PT_UbiA_UBIAD1"/>
    <property type="match status" value="1"/>
</dbReference>
<accession>A0A239YCZ3</accession>
<keyword evidence="2 8" id="KW-0474">Menaquinone biosynthesis</keyword>
<name>A0A239YCZ3_9CORY</name>
<feature type="transmembrane region" description="Helical" evidence="8">
    <location>
        <begin position="255"/>
        <end position="283"/>
    </location>
</feature>